<evidence type="ECO:0000313" key="1">
    <source>
        <dbReference type="Ensembl" id="ENSEBUP00000011057.1"/>
    </source>
</evidence>
<sequence>MGTTVSHSGLPSGLPCQDISYDGSASVSSSSESAKILHFSSTRAKSVIANKVAPVVISYNCREEYQIHKDVFKSNYMMGRINEKMPEHFLIQGKYFLVKDNYRGMDVLNTEAAIGVANFRQARGELPVFGMGQPTLKGFQKILEMVHQQGHQEIMFFCLREEPVLFLRQGDDFIPYSPRDPENLHENLCGLFPRVSPNKLEPVIQRELLELSLLKENTYYVYNDIEHFEGDPHAVTIQKEDDVCVMEEVYKRSMFSRPALRYHRLMLCSEEVPQESHFDAFIDVMRGVSARDYFLKKAVHNLQTYFYLIVFYAYLDQQLPLGLPLTFSRWMRIHPDFYRILAQSNLSELQARPDLITKGTRVLVSDSHVSLDIMSTRRDMKVANFRRAPNQPVYGMAQPDSEGLTHLLRYLSETPRAFPVVLWVNLRDQIVLEVDGHTFSPRESEEPDRPLHIPVTSGQQIENLENDLKRELFGCKKWLEVRQDGEKHLKSTKSCLTCHDMAQWQKELFPQLQYARVPLSSSETITERELDRLTTTMQAVLDEQAQPALLFSCHDGRGKTTVAMVVTVLLLWHTNGFPADSQDVDLNIRVPDCRYSKGEFEVVQSVVRVLPAGQARKREVDEALDSVSETMTPMHYHLREIIISTYRQIRSAKSEAEAEMLKLQSLQFLERYILLILFNTYLFLEKPLAWDKPFSQWMVEVAARVGLYDIFDELGFPEFEDFQSSTLSKMRYRWQQIPSSFQPFRGQLM</sequence>
<dbReference type="AlphaFoldDB" id="A0A8C4WU20"/>
<dbReference type="Pfam" id="PF14566">
    <property type="entry name" value="PTPlike_phytase"/>
    <property type="match status" value="2"/>
</dbReference>
<accession>A0A8C4WU20</accession>
<dbReference type="Gene3D" id="3.90.190.10">
    <property type="entry name" value="Protein tyrosine phosphatase superfamily"/>
    <property type="match status" value="2"/>
</dbReference>
<evidence type="ECO:0000313" key="2">
    <source>
        <dbReference type="Proteomes" id="UP000694388"/>
    </source>
</evidence>
<protein>
    <submittedName>
        <fullName evidence="1">Phosphatase domain containing paladin 1b</fullName>
    </submittedName>
</protein>
<dbReference type="Proteomes" id="UP000694388">
    <property type="component" value="Unplaced"/>
</dbReference>
<dbReference type="Ensembl" id="ENSEBUT00000011616.1">
    <property type="protein sequence ID" value="ENSEBUP00000011057.1"/>
    <property type="gene ID" value="ENSEBUG00000007096.1"/>
</dbReference>
<dbReference type="PANTHER" id="PTHR23339">
    <property type="entry name" value="TYROSINE SPECIFIC PROTEIN PHOSPHATASE AND DUAL SPECIFICITY PROTEIN PHOSPHATASE"/>
    <property type="match status" value="1"/>
</dbReference>
<proteinExistence type="predicted"/>
<dbReference type="InterPro" id="IPR050561">
    <property type="entry name" value="PTP"/>
</dbReference>
<reference evidence="1" key="2">
    <citation type="submission" date="2025-09" db="UniProtKB">
        <authorList>
            <consortium name="Ensembl"/>
        </authorList>
    </citation>
    <scope>IDENTIFICATION</scope>
</reference>
<keyword evidence="2" id="KW-1185">Reference proteome</keyword>
<dbReference type="SMART" id="SM01301">
    <property type="entry name" value="PTPlike_phytase"/>
    <property type="match status" value="2"/>
</dbReference>
<dbReference type="InterPro" id="IPR029021">
    <property type="entry name" value="Prot-tyrosine_phosphatase-like"/>
</dbReference>
<dbReference type="SUPFAM" id="SSF52799">
    <property type="entry name" value="(Phosphotyrosine protein) phosphatases II"/>
    <property type="match status" value="2"/>
</dbReference>
<organism evidence="1 2">
    <name type="scientific">Eptatretus burgeri</name>
    <name type="common">Inshore hagfish</name>
    <dbReference type="NCBI Taxonomy" id="7764"/>
    <lineage>
        <taxon>Eukaryota</taxon>
        <taxon>Metazoa</taxon>
        <taxon>Chordata</taxon>
        <taxon>Craniata</taxon>
        <taxon>Vertebrata</taxon>
        <taxon>Cyclostomata</taxon>
        <taxon>Myxini</taxon>
        <taxon>Myxiniformes</taxon>
        <taxon>Myxinidae</taxon>
        <taxon>Eptatretinae</taxon>
        <taxon>Eptatretus</taxon>
    </lineage>
</organism>
<reference evidence="1" key="1">
    <citation type="submission" date="2025-08" db="UniProtKB">
        <authorList>
            <consortium name="Ensembl"/>
        </authorList>
    </citation>
    <scope>IDENTIFICATION</scope>
</reference>
<name>A0A8C4WU20_EPTBU</name>
<dbReference type="GeneTree" id="ENSGT00390000005448"/>
<dbReference type="OMA" id="WLCTHPE"/>